<protein>
    <submittedName>
        <fullName evidence="1">Uncharacterized protein</fullName>
    </submittedName>
</protein>
<comment type="caution">
    <text evidence="1">The sequence shown here is derived from an EMBL/GenBank/DDBJ whole genome shotgun (WGS) entry which is preliminary data.</text>
</comment>
<name>A0ACC2TW31_9FUNG</name>
<evidence type="ECO:0000313" key="2">
    <source>
        <dbReference type="Proteomes" id="UP001165960"/>
    </source>
</evidence>
<gene>
    <name evidence="1" type="ORF">DSO57_1003228</name>
</gene>
<sequence length="214" mass="23862">MRKDIGGGKKKSQGKYRAAKALYMKPGRKAGVPDDWEDNRRSQSKSGSKKPTGNNEIIVADVAGSPGGDLDDPDWLENADAMDLQALEATLSAKQKKEILGRQKIVQELLSLSNIDKTTAQEWEDEDICLKDVFRWCSLNFSLGQVKLWLKYQFSVDAATKWHCAGVNVDATTIFCKHQVPRDEAMAWIKTGLPLTPLHTLLDSKYCLTKLNHG</sequence>
<organism evidence="1 2">
    <name type="scientific">Entomophthora muscae</name>
    <dbReference type="NCBI Taxonomy" id="34485"/>
    <lineage>
        <taxon>Eukaryota</taxon>
        <taxon>Fungi</taxon>
        <taxon>Fungi incertae sedis</taxon>
        <taxon>Zoopagomycota</taxon>
        <taxon>Entomophthoromycotina</taxon>
        <taxon>Entomophthoromycetes</taxon>
        <taxon>Entomophthorales</taxon>
        <taxon>Entomophthoraceae</taxon>
        <taxon>Entomophthora</taxon>
    </lineage>
</organism>
<accession>A0ACC2TW31</accession>
<reference evidence="1" key="1">
    <citation type="submission" date="2022-04" db="EMBL/GenBank/DDBJ databases">
        <title>Genome of the entomopathogenic fungus Entomophthora muscae.</title>
        <authorList>
            <person name="Elya C."/>
            <person name="Lovett B.R."/>
            <person name="Lee E."/>
            <person name="Macias A.M."/>
            <person name="Hajek A.E."/>
            <person name="De Bivort B.L."/>
            <person name="Kasson M.T."/>
            <person name="De Fine Licht H.H."/>
            <person name="Stajich J.E."/>
        </authorList>
    </citation>
    <scope>NUCLEOTIDE SEQUENCE</scope>
    <source>
        <strain evidence="1">Berkeley</strain>
    </source>
</reference>
<proteinExistence type="predicted"/>
<keyword evidence="2" id="KW-1185">Reference proteome</keyword>
<dbReference type="EMBL" id="QTSX02002137">
    <property type="protein sequence ID" value="KAJ9078764.1"/>
    <property type="molecule type" value="Genomic_DNA"/>
</dbReference>
<evidence type="ECO:0000313" key="1">
    <source>
        <dbReference type="EMBL" id="KAJ9078764.1"/>
    </source>
</evidence>
<dbReference type="Proteomes" id="UP001165960">
    <property type="component" value="Unassembled WGS sequence"/>
</dbReference>